<organism evidence="3 4">
    <name type="scientific">Secundilactobacillus oryzae JCM 18671</name>
    <dbReference type="NCBI Taxonomy" id="1291743"/>
    <lineage>
        <taxon>Bacteria</taxon>
        <taxon>Bacillati</taxon>
        <taxon>Bacillota</taxon>
        <taxon>Bacilli</taxon>
        <taxon>Lactobacillales</taxon>
        <taxon>Lactobacillaceae</taxon>
        <taxon>Secundilactobacillus</taxon>
    </lineage>
</organism>
<keyword evidence="2" id="KW-1133">Transmembrane helix</keyword>
<dbReference type="OrthoDB" id="2295147at2"/>
<feature type="transmembrane region" description="Helical" evidence="2">
    <location>
        <begin position="169"/>
        <end position="187"/>
    </location>
</feature>
<feature type="coiled-coil region" evidence="1">
    <location>
        <begin position="62"/>
        <end position="96"/>
    </location>
</feature>
<dbReference type="RefSeq" id="WP_034529721.1">
    <property type="nucleotide sequence ID" value="NZ_BBJM01000054.1"/>
</dbReference>
<keyword evidence="2" id="KW-0472">Membrane</keyword>
<feature type="transmembrane region" description="Helical" evidence="2">
    <location>
        <begin position="98"/>
        <end position="123"/>
    </location>
</feature>
<accession>A0A081BL06</accession>
<proteinExistence type="predicted"/>
<feature type="transmembrane region" description="Helical" evidence="2">
    <location>
        <begin position="143"/>
        <end position="164"/>
    </location>
</feature>
<dbReference type="Gene3D" id="1.20.1170.10">
    <property type="match status" value="1"/>
</dbReference>
<evidence type="ECO:0000256" key="2">
    <source>
        <dbReference type="SAM" id="Phobius"/>
    </source>
</evidence>
<evidence type="ECO:0000313" key="4">
    <source>
        <dbReference type="Proteomes" id="UP000028700"/>
    </source>
</evidence>
<reference evidence="3" key="1">
    <citation type="journal article" date="2014" name="Genome Announc.">
        <title>Draft Genome Sequence of Lactobacillus oryzae Strain SG293T.</title>
        <authorList>
            <person name="Tanizawa Y."/>
            <person name="Fujisawa T."/>
            <person name="Mochizuki T."/>
            <person name="Kaminuma E."/>
            <person name="Nakamura Y."/>
            <person name="Tohno M."/>
        </authorList>
    </citation>
    <scope>NUCLEOTIDE SEQUENCE [LARGE SCALE GENOMIC DNA]</scope>
    <source>
        <strain evidence="3">SG293</strain>
    </source>
</reference>
<keyword evidence="2" id="KW-0812">Transmembrane</keyword>
<gene>
    <name evidence="3" type="ORF">LOSG293_540020</name>
</gene>
<dbReference type="AlphaFoldDB" id="A0A081BL06"/>
<protein>
    <recommendedName>
        <fullName evidence="5">Mobilization protein</fullName>
    </recommendedName>
</protein>
<evidence type="ECO:0000256" key="1">
    <source>
        <dbReference type="SAM" id="Coils"/>
    </source>
</evidence>
<comment type="caution">
    <text evidence="3">The sequence shown here is derived from an EMBL/GenBank/DDBJ whole genome shotgun (WGS) entry which is preliminary data.</text>
</comment>
<sequence>MNDHEMLKQILAAYQNDEINWSQVPAINALIQREVNQQVAKQVDNLANNTSQQYVDHLNSLIQSNQQQFDSSQRRLDALNKAINTAQRELKPTKRQQTLAIIGQGVGIVALIVTTLVLLWLIGPMVVHLSGVGPIWHALAPNWSLWGVIKAIVALLLVFALLVLEIGVVAVPSAFLTVMLSWIHGFHKPHKNQYHNY</sequence>
<name>A0A081BL06_9LACO</name>
<evidence type="ECO:0008006" key="5">
    <source>
        <dbReference type="Google" id="ProtNLM"/>
    </source>
</evidence>
<keyword evidence="1" id="KW-0175">Coiled coil</keyword>
<evidence type="ECO:0000313" key="3">
    <source>
        <dbReference type="EMBL" id="GAK48724.1"/>
    </source>
</evidence>
<keyword evidence="4" id="KW-1185">Reference proteome</keyword>
<dbReference type="Proteomes" id="UP000028700">
    <property type="component" value="Unassembled WGS sequence"/>
</dbReference>
<dbReference type="EMBL" id="BBJM01000054">
    <property type="protein sequence ID" value="GAK48724.1"/>
    <property type="molecule type" value="Genomic_DNA"/>
</dbReference>